<keyword evidence="4 12" id="KW-0548">Nucleotidyltransferase</keyword>
<proteinExistence type="inferred from homology"/>
<evidence type="ECO:0000256" key="3">
    <source>
        <dbReference type="ARBA" id="ARBA00022679"/>
    </source>
</evidence>
<dbReference type="NCBIfam" id="TIGR01391">
    <property type="entry name" value="dnaG"/>
    <property type="match status" value="1"/>
</dbReference>
<keyword evidence="6 12" id="KW-0479">Metal-binding</keyword>
<comment type="function">
    <text evidence="12 13">RNA polymerase that catalyzes the synthesis of short RNA molecules used as primers for DNA polymerase during DNA replication.</text>
</comment>
<dbReference type="Gene3D" id="3.40.1360.10">
    <property type="match status" value="1"/>
</dbReference>
<dbReference type="InterPro" id="IPR013264">
    <property type="entry name" value="DNAG_N"/>
</dbReference>
<dbReference type="FunFam" id="3.90.980.10:FF:000001">
    <property type="entry name" value="DNA primase"/>
    <property type="match status" value="1"/>
</dbReference>
<dbReference type="FunFam" id="3.90.580.10:FF:000001">
    <property type="entry name" value="DNA primase"/>
    <property type="match status" value="1"/>
</dbReference>
<dbReference type="GO" id="GO:1990077">
    <property type="term" value="C:primosome complex"/>
    <property type="evidence" value="ECO:0007669"/>
    <property type="project" value="UniProtKB-KW"/>
</dbReference>
<dbReference type="InterPro" id="IPR037068">
    <property type="entry name" value="DNA_primase_core_N_sf"/>
</dbReference>
<dbReference type="PANTHER" id="PTHR30313">
    <property type="entry name" value="DNA PRIMASE"/>
    <property type="match status" value="1"/>
</dbReference>
<evidence type="ECO:0000256" key="5">
    <source>
        <dbReference type="ARBA" id="ARBA00022705"/>
    </source>
</evidence>
<evidence type="ECO:0000256" key="13">
    <source>
        <dbReference type="PIRNR" id="PIRNR002811"/>
    </source>
</evidence>
<evidence type="ECO:0000256" key="4">
    <source>
        <dbReference type="ARBA" id="ARBA00022695"/>
    </source>
</evidence>
<keyword evidence="7 12" id="KW-0863">Zinc-finger</keyword>
<evidence type="ECO:0000256" key="14">
    <source>
        <dbReference type="PIRSR" id="PIRSR002811-1"/>
    </source>
</evidence>
<dbReference type="Proteomes" id="UP000176786">
    <property type="component" value="Unassembled WGS sequence"/>
</dbReference>
<evidence type="ECO:0000256" key="15">
    <source>
        <dbReference type="SAM" id="Coils"/>
    </source>
</evidence>
<dbReference type="InterPro" id="IPR050219">
    <property type="entry name" value="DnaG_primase"/>
</dbReference>
<evidence type="ECO:0000256" key="10">
    <source>
        <dbReference type="ARBA" id="ARBA00023125"/>
    </source>
</evidence>
<organism evidence="17 18">
    <name type="scientific">Candidatus Doudnabacteria bacterium RIFCSPHIGHO2_02_FULL_46_11</name>
    <dbReference type="NCBI Taxonomy" id="1817832"/>
    <lineage>
        <taxon>Bacteria</taxon>
        <taxon>Candidatus Doudnaibacteriota</taxon>
    </lineage>
</organism>
<dbReference type="InterPro" id="IPR002694">
    <property type="entry name" value="Znf_CHC2"/>
</dbReference>
<dbReference type="InterPro" id="IPR006171">
    <property type="entry name" value="TOPRIM_dom"/>
</dbReference>
<evidence type="ECO:0000313" key="18">
    <source>
        <dbReference type="Proteomes" id="UP000176786"/>
    </source>
</evidence>
<dbReference type="GO" id="GO:0003899">
    <property type="term" value="F:DNA-directed RNA polymerase activity"/>
    <property type="evidence" value="ECO:0007669"/>
    <property type="project" value="UniProtKB-UniRule"/>
</dbReference>
<dbReference type="SUPFAM" id="SSF57783">
    <property type="entry name" value="Zinc beta-ribbon"/>
    <property type="match status" value="1"/>
</dbReference>
<dbReference type="CDD" id="cd03364">
    <property type="entry name" value="TOPRIM_DnaG_primases"/>
    <property type="match status" value="1"/>
</dbReference>
<comment type="cofactor">
    <cofactor evidence="12 13 14">
        <name>Zn(2+)</name>
        <dbReference type="ChEBI" id="CHEBI:29105"/>
    </cofactor>
    <text evidence="12 13 14">Binds 1 zinc ion per monomer.</text>
</comment>
<dbReference type="Pfam" id="PF01807">
    <property type="entry name" value="Zn_ribbon_DnaG"/>
    <property type="match status" value="1"/>
</dbReference>
<comment type="catalytic activity">
    <reaction evidence="12">
        <text>ssDNA + n NTP = ssDNA/pppN(pN)n-1 hybrid + (n-1) diphosphate.</text>
        <dbReference type="EC" id="2.7.7.101"/>
    </reaction>
</comment>
<comment type="caution">
    <text evidence="17">The sequence shown here is derived from an EMBL/GenBank/DDBJ whole genome shotgun (WGS) entry which is preliminary data.</text>
</comment>
<dbReference type="STRING" id="1817832.A3J48_00580"/>
<evidence type="ECO:0000256" key="6">
    <source>
        <dbReference type="ARBA" id="ARBA00022723"/>
    </source>
</evidence>
<evidence type="ECO:0000256" key="7">
    <source>
        <dbReference type="ARBA" id="ARBA00022771"/>
    </source>
</evidence>
<dbReference type="InterPro" id="IPR034151">
    <property type="entry name" value="TOPRIM_DnaG_bac"/>
</dbReference>
<protein>
    <recommendedName>
        <fullName evidence="12 13">DNA primase</fullName>
        <ecNumber evidence="12">2.7.7.101</ecNumber>
    </recommendedName>
</protein>
<sequence length="587" mass="66145">MADPIVQEIKEKIDIAEVIGEIVPLCRAGVNLKGLCPFHNEKTPSFMVSRERGLWRCFGCSEGGDIFAFLQKHEGLSFPEVLKILAEKTGVKLPERREFKKEIYDRETETREELLQINELAARFYHEALLRSKSGEVAREYLKNRGLNDATVKKWQLGFAPDDWHQLETFFVKKGFSKEKLIEAGLLVRGTGGQVYDRFRFRITFPLIDSYGRVVGFTSRTLSTDPKEGKYVNSPETAIYHKGRLLYGFYYAKKAIREKGAAIVVEGNVDVLSSHQAGVENVVASSGTALTSEQLNLISRFTKNLVFAFDTDKAGLTATRRGLELALSQGFNIQIVKLPGAKDPDELIRQDPKLWEQAITTAPNFLDFSFDLLFANIKANDKDKLRGAAKEYLAIVGLINDPIARAQEARRISQKLEVPIETILDYFKNLKKASTGVSGPTPVADRRQTKNRRSLLEERILGISLVNPALHQVLGEVLIPSDFSTVAAAADSVINKKGIAAEQLSYLEFLGEEELNRMKEDYPDEERIEKVFRGLCSQLKELSIKEQMKNLERVIAEKEVQGQAVELEELRTHFNELSNSLSLITRK</sequence>
<dbReference type="SMART" id="SM00493">
    <property type="entry name" value="TOPRIM"/>
    <property type="match status" value="1"/>
</dbReference>
<dbReference type="InterPro" id="IPR036977">
    <property type="entry name" value="DNA_primase_Znf_CHC2"/>
</dbReference>
<dbReference type="GO" id="GO:0005737">
    <property type="term" value="C:cytoplasm"/>
    <property type="evidence" value="ECO:0007669"/>
    <property type="project" value="TreeGrafter"/>
</dbReference>
<dbReference type="GO" id="GO:0000428">
    <property type="term" value="C:DNA-directed RNA polymerase complex"/>
    <property type="evidence" value="ECO:0007669"/>
    <property type="project" value="UniProtKB-KW"/>
</dbReference>
<comment type="subunit">
    <text evidence="12">Monomer. Interacts with DnaB.</text>
</comment>
<dbReference type="EC" id="2.7.7.101" evidence="12"/>
<evidence type="ECO:0000256" key="11">
    <source>
        <dbReference type="ARBA" id="ARBA00023163"/>
    </source>
</evidence>
<evidence type="ECO:0000313" key="17">
    <source>
        <dbReference type="EMBL" id="OGE84977.1"/>
    </source>
</evidence>
<feature type="coiled-coil region" evidence="15">
    <location>
        <begin position="541"/>
        <end position="568"/>
    </location>
</feature>
<evidence type="ECO:0000256" key="2">
    <source>
        <dbReference type="ARBA" id="ARBA00022515"/>
    </source>
</evidence>
<reference evidence="17 18" key="1">
    <citation type="journal article" date="2016" name="Nat. Commun.">
        <title>Thousands of microbial genomes shed light on interconnected biogeochemical processes in an aquifer system.</title>
        <authorList>
            <person name="Anantharaman K."/>
            <person name="Brown C.T."/>
            <person name="Hug L.A."/>
            <person name="Sharon I."/>
            <person name="Castelle C.J."/>
            <person name="Probst A.J."/>
            <person name="Thomas B.C."/>
            <person name="Singh A."/>
            <person name="Wilkins M.J."/>
            <person name="Karaoz U."/>
            <person name="Brodie E.L."/>
            <person name="Williams K.H."/>
            <person name="Hubbard S.S."/>
            <person name="Banfield J.F."/>
        </authorList>
    </citation>
    <scope>NUCLEOTIDE SEQUENCE [LARGE SCALE GENOMIC DNA]</scope>
</reference>
<keyword evidence="8 12" id="KW-0862">Zinc</keyword>
<dbReference type="GO" id="GO:0003677">
    <property type="term" value="F:DNA binding"/>
    <property type="evidence" value="ECO:0007669"/>
    <property type="project" value="UniProtKB-KW"/>
</dbReference>
<dbReference type="Pfam" id="PF13155">
    <property type="entry name" value="Toprim_2"/>
    <property type="match status" value="1"/>
</dbReference>
<name>A0A1F5P4S4_9BACT</name>
<keyword evidence="2 12" id="KW-0639">Primosome</keyword>
<keyword evidence="11 12" id="KW-0804">Transcription</keyword>
<dbReference type="Gene3D" id="3.90.580.10">
    <property type="entry name" value="Zinc finger, CHC2-type domain"/>
    <property type="match status" value="1"/>
</dbReference>
<dbReference type="Gene3D" id="3.90.980.10">
    <property type="entry name" value="DNA primase, catalytic core, N-terminal domain"/>
    <property type="match status" value="1"/>
</dbReference>
<dbReference type="PANTHER" id="PTHR30313:SF2">
    <property type="entry name" value="DNA PRIMASE"/>
    <property type="match status" value="1"/>
</dbReference>
<keyword evidence="10 12" id="KW-0238">DNA-binding</keyword>
<comment type="similarity">
    <text evidence="12 13">Belongs to the DnaG primase family.</text>
</comment>
<feature type="zinc finger region" description="CHC2-type" evidence="12 14">
    <location>
        <begin position="36"/>
        <end position="60"/>
    </location>
</feature>
<dbReference type="PIRSF" id="PIRSF002811">
    <property type="entry name" value="DnaG"/>
    <property type="match status" value="1"/>
</dbReference>
<keyword evidence="3 12" id="KW-0808">Transferase</keyword>
<dbReference type="PROSITE" id="PS50880">
    <property type="entry name" value="TOPRIM"/>
    <property type="match status" value="1"/>
</dbReference>
<keyword evidence="1 12" id="KW-0240">DNA-directed RNA polymerase</keyword>
<dbReference type="InterPro" id="IPR030846">
    <property type="entry name" value="DnaG_bac"/>
</dbReference>
<comment type="domain">
    <text evidence="12">Contains an N-terminal zinc-binding domain, a central core domain that contains the primase activity, and a C-terminal DnaB-binding domain.</text>
</comment>
<evidence type="ECO:0000256" key="8">
    <source>
        <dbReference type="ARBA" id="ARBA00022833"/>
    </source>
</evidence>
<evidence type="ECO:0000259" key="16">
    <source>
        <dbReference type="PROSITE" id="PS50880"/>
    </source>
</evidence>
<evidence type="ECO:0000256" key="9">
    <source>
        <dbReference type="ARBA" id="ARBA00022842"/>
    </source>
</evidence>
<accession>A0A1F5P4S4</accession>
<dbReference type="Pfam" id="PF08275">
    <property type="entry name" value="DNAG_N"/>
    <property type="match status" value="1"/>
</dbReference>
<keyword evidence="5 12" id="KW-0235">DNA replication</keyword>
<dbReference type="HAMAP" id="MF_00974">
    <property type="entry name" value="DNA_primase_DnaG"/>
    <property type="match status" value="1"/>
</dbReference>
<dbReference type="EMBL" id="MFES01000029">
    <property type="protein sequence ID" value="OGE84977.1"/>
    <property type="molecule type" value="Genomic_DNA"/>
</dbReference>
<dbReference type="GO" id="GO:0006269">
    <property type="term" value="P:DNA replication, synthesis of primer"/>
    <property type="evidence" value="ECO:0007669"/>
    <property type="project" value="UniProtKB-UniRule"/>
</dbReference>
<keyword evidence="15" id="KW-0175">Coiled coil</keyword>
<gene>
    <name evidence="12" type="primary">dnaG</name>
    <name evidence="17" type="ORF">A3J48_00580</name>
</gene>
<evidence type="ECO:0000256" key="12">
    <source>
        <dbReference type="HAMAP-Rule" id="MF_00974"/>
    </source>
</evidence>
<dbReference type="AlphaFoldDB" id="A0A1F5P4S4"/>
<keyword evidence="9" id="KW-0460">Magnesium</keyword>
<dbReference type="FunFam" id="3.40.1360.10:FF:000002">
    <property type="entry name" value="DNA primase"/>
    <property type="match status" value="1"/>
</dbReference>
<dbReference type="SUPFAM" id="SSF56731">
    <property type="entry name" value="DNA primase core"/>
    <property type="match status" value="1"/>
</dbReference>
<evidence type="ECO:0000256" key="1">
    <source>
        <dbReference type="ARBA" id="ARBA00022478"/>
    </source>
</evidence>
<dbReference type="InterPro" id="IPR006295">
    <property type="entry name" value="DNA_primase_DnaG"/>
</dbReference>
<dbReference type="GO" id="GO:0008270">
    <property type="term" value="F:zinc ion binding"/>
    <property type="evidence" value="ECO:0007669"/>
    <property type="project" value="UniProtKB-UniRule"/>
</dbReference>
<feature type="domain" description="Toprim" evidence="16">
    <location>
        <begin position="260"/>
        <end position="341"/>
    </location>
</feature>
<dbReference type="SMART" id="SM00400">
    <property type="entry name" value="ZnF_CHCC"/>
    <property type="match status" value="1"/>
</dbReference>